<evidence type="ECO:0000256" key="6">
    <source>
        <dbReference type="ARBA" id="ARBA00022777"/>
    </source>
</evidence>
<evidence type="ECO:0000313" key="14">
    <source>
        <dbReference type="Proteomes" id="UP001176960"/>
    </source>
</evidence>
<evidence type="ECO:0000259" key="12">
    <source>
        <dbReference type="Pfam" id="PF08544"/>
    </source>
</evidence>
<feature type="domain" description="GHMP kinase N-terminal" evidence="11">
    <location>
        <begin position="71"/>
        <end position="147"/>
    </location>
</feature>
<evidence type="ECO:0000256" key="3">
    <source>
        <dbReference type="ARBA" id="ARBA00017473"/>
    </source>
</evidence>
<dbReference type="InterPro" id="IPR013750">
    <property type="entry name" value="GHMP_kinase_C_dom"/>
</dbReference>
<dbReference type="EMBL" id="CATKSH010000005">
    <property type="protein sequence ID" value="CAI9120280.1"/>
    <property type="molecule type" value="Genomic_DNA"/>
</dbReference>
<keyword evidence="14" id="KW-1185">Reference proteome</keyword>
<dbReference type="Proteomes" id="UP001176960">
    <property type="component" value="Unassembled WGS sequence"/>
</dbReference>
<dbReference type="GO" id="GO:0050515">
    <property type="term" value="F:4-(cytidine 5'-diphospho)-2-C-methyl-D-erythritol kinase activity"/>
    <property type="evidence" value="ECO:0007669"/>
    <property type="project" value="UniProtKB-UniRule"/>
</dbReference>
<keyword evidence="8 10" id="KW-0414">Isoprene biosynthesis</keyword>
<dbReference type="GO" id="GO:0016114">
    <property type="term" value="P:terpenoid biosynthetic process"/>
    <property type="evidence" value="ECO:0007669"/>
    <property type="project" value="UniProtKB-UniRule"/>
</dbReference>
<comment type="function">
    <text evidence="10">Catalyzes the phosphorylation of the position 2 hydroxy group of 4-diphosphocytidyl-2C-methyl-D-erythritol.</text>
</comment>
<dbReference type="PANTHER" id="PTHR43527">
    <property type="entry name" value="4-DIPHOSPHOCYTIDYL-2-C-METHYL-D-ERYTHRITOL KINASE, CHLOROPLASTIC"/>
    <property type="match status" value="1"/>
</dbReference>
<dbReference type="PIRSF" id="PIRSF010376">
    <property type="entry name" value="IspE"/>
    <property type="match status" value="1"/>
</dbReference>
<keyword evidence="4 10" id="KW-0808">Transferase</keyword>
<keyword evidence="5 10" id="KW-0547">Nucleotide-binding</keyword>
<accession>A0AA35Y3K5</accession>
<evidence type="ECO:0000256" key="4">
    <source>
        <dbReference type="ARBA" id="ARBA00022679"/>
    </source>
</evidence>
<feature type="active site" evidence="10">
    <location>
        <position position="10"/>
    </location>
</feature>
<dbReference type="InterPro" id="IPR006204">
    <property type="entry name" value="GHMP_kinase_N_dom"/>
</dbReference>
<protein>
    <recommendedName>
        <fullName evidence="3 10">4-diphosphocytidyl-2-C-methyl-D-erythritol kinase</fullName>
        <shortName evidence="10">CMK</shortName>
        <ecNumber evidence="2 10">2.7.1.148</ecNumber>
    </recommendedName>
    <alternativeName>
        <fullName evidence="9 10">4-(cytidine-5'-diphospho)-2-C-methyl-D-erythritol kinase</fullName>
    </alternativeName>
</protein>
<dbReference type="Pfam" id="PF00288">
    <property type="entry name" value="GHMP_kinases_N"/>
    <property type="match status" value="1"/>
</dbReference>
<comment type="caution">
    <text evidence="13">The sequence shown here is derived from an EMBL/GenBank/DDBJ whole genome shotgun (WGS) entry which is preliminary data.</text>
</comment>
<dbReference type="NCBIfam" id="TIGR00154">
    <property type="entry name" value="ispE"/>
    <property type="match status" value="1"/>
</dbReference>
<comment type="similarity">
    <text evidence="1 10">Belongs to the GHMP kinase family. IspE subfamily.</text>
</comment>
<dbReference type="SUPFAM" id="SSF54211">
    <property type="entry name" value="Ribosomal protein S5 domain 2-like"/>
    <property type="match status" value="1"/>
</dbReference>
<dbReference type="InterPro" id="IPR020568">
    <property type="entry name" value="Ribosomal_Su5_D2-typ_SF"/>
</dbReference>
<dbReference type="SUPFAM" id="SSF55060">
    <property type="entry name" value="GHMP Kinase, C-terminal domain"/>
    <property type="match status" value="1"/>
</dbReference>
<name>A0AA35Y3K5_9PROT</name>
<dbReference type="Gene3D" id="3.30.230.10">
    <property type="match status" value="1"/>
</dbReference>
<dbReference type="GO" id="GO:0005524">
    <property type="term" value="F:ATP binding"/>
    <property type="evidence" value="ECO:0007669"/>
    <property type="project" value="UniProtKB-UniRule"/>
</dbReference>
<evidence type="ECO:0000313" key="13">
    <source>
        <dbReference type="EMBL" id="CAI9120280.1"/>
    </source>
</evidence>
<evidence type="ECO:0000256" key="10">
    <source>
        <dbReference type="HAMAP-Rule" id="MF_00061"/>
    </source>
</evidence>
<comment type="catalytic activity">
    <reaction evidence="10">
        <text>4-CDP-2-C-methyl-D-erythritol + ATP = 4-CDP-2-C-methyl-D-erythritol 2-phosphate + ADP + H(+)</text>
        <dbReference type="Rhea" id="RHEA:18437"/>
        <dbReference type="ChEBI" id="CHEBI:15378"/>
        <dbReference type="ChEBI" id="CHEBI:30616"/>
        <dbReference type="ChEBI" id="CHEBI:57823"/>
        <dbReference type="ChEBI" id="CHEBI:57919"/>
        <dbReference type="ChEBI" id="CHEBI:456216"/>
        <dbReference type="EC" id="2.7.1.148"/>
    </reaction>
</comment>
<evidence type="ECO:0000256" key="5">
    <source>
        <dbReference type="ARBA" id="ARBA00022741"/>
    </source>
</evidence>
<evidence type="ECO:0000256" key="9">
    <source>
        <dbReference type="ARBA" id="ARBA00032554"/>
    </source>
</evidence>
<evidence type="ECO:0000256" key="2">
    <source>
        <dbReference type="ARBA" id="ARBA00012052"/>
    </source>
</evidence>
<dbReference type="PANTHER" id="PTHR43527:SF2">
    <property type="entry name" value="4-DIPHOSPHOCYTIDYL-2-C-METHYL-D-ERYTHRITOL KINASE, CHLOROPLASTIC"/>
    <property type="match status" value="1"/>
</dbReference>
<evidence type="ECO:0000259" key="11">
    <source>
        <dbReference type="Pfam" id="PF00288"/>
    </source>
</evidence>
<dbReference type="RefSeq" id="WP_289842523.1">
    <property type="nucleotide sequence ID" value="NZ_CATKSH010000005.1"/>
</dbReference>
<dbReference type="InterPro" id="IPR036554">
    <property type="entry name" value="GHMP_kinase_C_sf"/>
</dbReference>
<dbReference type="Pfam" id="PF08544">
    <property type="entry name" value="GHMP_kinases_C"/>
    <property type="match status" value="1"/>
</dbReference>
<feature type="active site" evidence="10">
    <location>
        <position position="142"/>
    </location>
</feature>
<feature type="binding site" evidence="10">
    <location>
        <begin position="102"/>
        <end position="112"/>
    </location>
    <ligand>
        <name>ATP</name>
        <dbReference type="ChEBI" id="CHEBI:30616"/>
    </ligand>
</feature>
<gene>
    <name evidence="10" type="primary">ispE</name>
    <name evidence="13" type="ORF">LMG32879_001112</name>
</gene>
<evidence type="ECO:0000256" key="7">
    <source>
        <dbReference type="ARBA" id="ARBA00022840"/>
    </source>
</evidence>
<dbReference type="NCBIfam" id="NF011202">
    <property type="entry name" value="PRK14608.1"/>
    <property type="match status" value="1"/>
</dbReference>
<keyword evidence="7 10" id="KW-0067">ATP-binding</keyword>
<keyword evidence="6 10" id="KW-0418">Kinase</keyword>
<organism evidence="13 14">
    <name type="scientific">Brytella acorum</name>
    <dbReference type="NCBI Taxonomy" id="2959299"/>
    <lineage>
        <taxon>Bacteria</taxon>
        <taxon>Pseudomonadati</taxon>
        <taxon>Pseudomonadota</taxon>
        <taxon>Alphaproteobacteria</taxon>
        <taxon>Acetobacterales</taxon>
        <taxon>Acetobacteraceae</taxon>
        <taxon>Brytella</taxon>
    </lineage>
</organism>
<proteinExistence type="inferred from homology"/>
<sequence length="296" mass="31062">MSLQSLAHAKINLYLHITGRRSDGYHELDSLAVFAPAADRLVLEERDDSDGAAFLTIEGPFGAGLAADDSNLVLRAASALRECSASPDHLPAITMTLDKHLPVASGIGGGSADAAAALRLVARAWGLEKVDLQTLAAKLGADVPVCLDQVPRRMKGVGDMLSDAPAIPDCAILLVNPGIAVPTPSIFKHWKEACHRFSLAPELPVSWSDFPDMLRTLKQTENDLQASAIALYPVIGNVIDAIAVQPGCGLARMSGSGATCFGLFGNDVDAQAAAKVLSKRGWWCDAGMLHGASVGY</sequence>
<evidence type="ECO:0000256" key="8">
    <source>
        <dbReference type="ARBA" id="ARBA00023229"/>
    </source>
</evidence>
<dbReference type="HAMAP" id="MF_00061">
    <property type="entry name" value="IspE"/>
    <property type="match status" value="1"/>
</dbReference>
<reference evidence="13" key="1">
    <citation type="submission" date="2023-03" db="EMBL/GenBank/DDBJ databases">
        <authorList>
            <person name="Cleenwerck I."/>
        </authorList>
    </citation>
    <scope>NUCLEOTIDE SEQUENCE</scope>
    <source>
        <strain evidence="13">LMG 32879</strain>
    </source>
</reference>
<dbReference type="EC" id="2.7.1.148" evidence="2 10"/>
<dbReference type="AlphaFoldDB" id="A0AA35Y3K5"/>
<dbReference type="Gene3D" id="3.30.70.890">
    <property type="entry name" value="GHMP kinase, C-terminal domain"/>
    <property type="match status" value="1"/>
</dbReference>
<dbReference type="GO" id="GO:0019288">
    <property type="term" value="P:isopentenyl diphosphate biosynthetic process, methylerythritol 4-phosphate pathway"/>
    <property type="evidence" value="ECO:0007669"/>
    <property type="project" value="UniProtKB-UniRule"/>
</dbReference>
<comment type="pathway">
    <text evidence="10">Isoprenoid biosynthesis; isopentenyl diphosphate biosynthesis via DXP pathway; isopentenyl diphosphate from 1-deoxy-D-xylulose 5-phosphate: step 3/6.</text>
</comment>
<evidence type="ECO:0000256" key="1">
    <source>
        <dbReference type="ARBA" id="ARBA00009684"/>
    </source>
</evidence>
<feature type="domain" description="GHMP kinase C-terminal" evidence="12">
    <location>
        <begin position="220"/>
        <end position="280"/>
    </location>
</feature>
<dbReference type="InterPro" id="IPR004424">
    <property type="entry name" value="IspE"/>
</dbReference>
<dbReference type="InterPro" id="IPR014721">
    <property type="entry name" value="Ribsml_uS5_D2-typ_fold_subgr"/>
</dbReference>